<feature type="transmembrane region" description="Helical" evidence="6">
    <location>
        <begin position="30"/>
        <end position="52"/>
    </location>
</feature>
<evidence type="ECO:0000256" key="1">
    <source>
        <dbReference type="ARBA" id="ARBA00004141"/>
    </source>
</evidence>
<keyword evidence="5 6" id="KW-0472">Membrane</keyword>
<dbReference type="Pfam" id="PF01925">
    <property type="entry name" value="TauE"/>
    <property type="match status" value="1"/>
</dbReference>
<evidence type="ECO:0000313" key="8">
    <source>
        <dbReference type="Proteomes" id="UP000295416"/>
    </source>
</evidence>
<keyword evidence="6" id="KW-1003">Cell membrane</keyword>
<dbReference type="AlphaFoldDB" id="A0A4R2NQY7"/>
<accession>A0A4R2NQY7</accession>
<feature type="transmembrane region" description="Helical" evidence="6">
    <location>
        <begin position="73"/>
        <end position="92"/>
    </location>
</feature>
<evidence type="ECO:0000256" key="4">
    <source>
        <dbReference type="ARBA" id="ARBA00022989"/>
    </source>
</evidence>
<name>A0A4R2NQY7_9BACL</name>
<evidence type="ECO:0000256" key="2">
    <source>
        <dbReference type="ARBA" id="ARBA00009142"/>
    </source>
</evidence>
<feature type="transmembrane region" description="Helical" evidence="6">
    <location>
        <begin position="183"/>
        <end position="200"/>
    </location>
</feature>
<feature type="transmembrane region" description="Helical" evidence="6">
    <location>
        <begin position="107"/>
        <end position="125"/>
    </location>
</feature>
<evidence type="ECO:0000256" key="5">
    <source>
        <dbReference type="ARBA" id="ARBA00023136"/>
    </source>
</evidence>
<reference evidence="7 8" key="1">
    <citation type="submission" date="2019-03" db="EMBL/GenBank/DDBJ databases">
        <title>Genomic Encyclopedia of Type Strains, Phase IV (KMG-IV): sequencing the most valuable type-strain genomes for metagenomic binning, comparative biology and taxonomic classification.</title>
        <authorList>
            <person name="Goeker M."/>
        </authorList>
    </citation>
    <scope>NUCLEOTIDE SEQUENCE [LARGE SCALE GENOMIC DNA]</scope>
    <source>
        <strain evidence="7 8">DSM 19377</strain>
    </source>
</reference>
<dbReference type="InterPro" id="IPR051598">
    <property type="entry name" value="TSUP/Inactive_protease-like"/>
</dbReference>
<evidence type="ECO:0000256" key="3">
    <source>
        <dbReference type="ARBA" id="ARBA00022692"/>
    </source>
</evidence>
<comment type="similarity">
    <text evidence="2 6">Belongs to the 4-toluene sulfonate uptake permease (TSUP) (TC 2.A.102) family.</text>
</comment>
<dbReference type="PANTHER" id="PTHR43701:SF2">
    <property type="entry name" value="MEMBRANE TRANSPORTER PROTEIN YJNA-RELATED"/>
    <property type="match status" value="1"/>
</dbReference>
<evidence type="ECO:0000256" key="6">
    <source>
        <dbReference type="RuleBase" id="RU363041"/>
    </source>
</evidence>
<organism evidence="7 8">
    <name type="scientific">Scopulibacillus darangshiensis</name>
    <dbReference type="NCBI Taxonomy" id="442528"/>
    <lineage>
        <taxon>Bacteria</taxon>
        <taxon>Bacillati</taxon>
        <taxon>Bacillota</taxon>
        <taxon>Bacilli</taxon>
        <taxon>Bacillales</taxon>
        <taxon>Sporolactobacillaceae</taxon>
        <taxon>Scopulibacillus</taxon>
    </lineage>
</organism>
<dbReference type="GO" id="GO:0005886">
    <property type="term" value="C:plasma membrane"/>
    <property type="evidence" value="ECO:0007669"/>
    <property type="project" value="UniProtKB-SubCell"/>
</dbReference>
<feature type="transmembrane region" description="Helical" evidence="6">
    <location>
        <begin position="207"/>
        <end position="226"/>
    </location>
</feature>
<gene>
    <name evidence="7" type="ORF">EV207_12821</name>
</gene>
<proteinExistence type="inferred from homology"/>
<feature type="transmembrane region" description="Helical" evidence="6">
    <location>
        <begin position="5"/>
        <end position="24"/>
    </location>
</feature>
<dbReference type="InterPro" id="IPR002781">
    <property type="entry name" value="TM_pro_TauE-like"/>
</dbReference>
<evidence type="ECO:0000313" key="7">
    <source>
        <dbReference type="EMBL" id="TCP23798.1"/>
    </source>
</evidence>
<keyword evidence="3 6" id="KW-0812">Transmembrane</keyword>
<comment type="caution">
    <text evidence="7">The sequence shown here is derived from an EMBL/GenBank/DDBJ whole genome shotgun (WGS) entry which is preliminary data.</text>
</comment>
<dbReference type="PANTHER" id="PTHR43701">
    <property type="entry name" value="MEMBRANE TRANSPORTER PROTEIN MJ0441-RELATED"/>
    <property type="match status" value="1"/>
</dbReference>
<comment type="subcellular location">
    <subcellularLocation>
        <location evidence="6">Cell membrane</location>
        <topology evidence="6">Multi-pass membrane protein</topology>
    </subcellularLocation>
    <subcellularLocation>
        <location evidence="1">Membrane</location>
        <topology evidence="1">Multi-pass membrane protein</topology>
    </subcellularLocation>
</comment>
<dbReference type="Proteomes" id="UP000295416">
    <property type="component" value="Unassembled WGS sequence"/>
</dbReference>
<keyword evidence="8" id="KW-1185">Reference proteome</keyword>
<keyword evidence="4 6" id="KW-1133">Transmembrane helix</keyword>
<sequence length="251" mass="26750">MNIELVLGGFIIGGLIGLTGVGGASLLTPFLLFLGANPVVAIGTDFLFNTVTKFLGFMTHLRQKTIEFGIVKELAWGSIPGIFLGIIILHLLNTLEIGSSQLLIKHLIGYVLILTSLLTILQLTLPSKYLKEKLVSLRKLTPLFGFIIGTFVGMTSVGSGSIFGLFLLSVYRVAPSKVAGTDIAHALILVAISSLIMVGTNSVNYSILILLLIGSIPGVFIGSKLATKLPVLPFKLIIIFIIATSGIYLIK</sequence>
<dbReference type="EMBL" id="SLXK01000028">
    <property type="protein sequence ID" value="TCP23798.1"/>
    <property type="molecule type" value="Genomic_DNA"/>
</dbReference>
<feature type="transmembrane region" description="Helical" evidence="6">
    <location>
        <begin position="146"/>
        <end position="171"/>
    </location>
</feature>
<feature type="transmembrane region" description="Helical" evidence="6">
    <location>
        <begin position="232"/>
        <end position="250"/>
    </location>
</feature>
<protein>
    <recommendedName>
        <fullName evidence="6">Probable membrane transporter protein</fullName>
    </recommendedName>
</protein>
<dbReference type="OrthoDB" id="5189995at2"/>